<dbReference type="EMBL" id="AM889138">
    <property type="protein sequence ID" value="CBA07835.1"/>
    <property type="molecule type" value="Genomic_DNA"/>
</dbReference>
<protein>
    <submittedName>
        <fullName evidence="1">Uncharacterized protein</fullName>
    </submittedName>
</protein>
<accession>C6SK54</accession>
<organism evidence="1">
    <name type="scientific">Neisseria meningitidis alpha275</name>
    <dbReference type="NCBI Taxonomy" id="295996"/>
    <lineage>
        <taxon>Bacteria</taxon>
        <taxon>Pseudomonadati</taxon>
        <taxon>Pseudomonadota</taxon>
        <taxon>Betaproteobacteria</taxon>
        <taxon>Neisseriales</taxon>
        <taxon>Neisseriaceae</taxon>
        <taxon>Neisseria</taxon>
    </lineage>
</organism>
<name>C6SK54_NEIME</name>
<dbReference type="AlphaFoldDB" id="C6SK54"/>
<proteinExistence type="predicted"/>
<evidence type="ECO:0000313" key="1">
    <source>
        <dbReference type="EMBL" id="CBA07835.1"/>
    </source>
</evidence>
<sequence>MFQTALLQMPSEKGLRMGGLSAFSCSRSILPGNL</sequence>
<reference evidence="1" key="1">
    <citation type="journal article" date="2008" name="Proc. Natl. Acad. Sci. U.S.A.">
        <title>Whole-genome comparison of disease and carriage strains provides insights into virulence evolution in Neisseria meningitidis.</title>
        <authorList>
            <person name="Schoen C."/>
            <person name="Blom J."/>
            <person name="Claus H."/>
            <person name="Schramm-Glueck A."/>
            <person name="Brandt P."/>
            <person name="Mueller T."/>
            <person name="Goesmann A."/>
            <person name="Joseph B."/>
            <person name="Konietzny S."/>
            <person name="Kurzai O."/>
            <person name="Schmitt C."/>
            <person name="Friedrich T."/>
            <person name="Linke B."/>
            <person name="Vogel U."/>
            <person name="Frosch M."/>
        </authorList>
    </citation>
    <scope>NUCLEOTIDE SEQUENCE</scope>
    <source>
        <strain evidence="1">Alpha275</strain>
    </source>
</reference>
<gene>
    <name evidence="1" type="ORF">NMW_1324</name>
</gene>